<keyword evidence="3" id="KW-1185">Reference proteome</keyword>
<dbReference type="GO" id="GO:0004803">
    <property type="term" value="F:transposase activity"/>
    <property type="evidence" value="ECO:0007669"/>
    <property type="project" value="InterPro"/>
</dbReference>
<dbReference type="InterPro" id="IPR053520">
    <property type="entry name" value="Transposase_Tn903"/>
</dbReference>
<dbReference type="EMBL" id="SESI01000001">
    <property type="protein sequence ID" value="TQQ82062.1"/>
    <property type="molecule type" value="Genomic_DNA"/>
</dbReference>
<reference evidence="2 3" key="1">
    <citation type="submission" date="2019-02" db="EMBL/GenBank/DDBJ databases">
        <title>Halonotius sp. a new haloqrchaeon isolated from saline water.</title>
        <authorList>
            <person name="Duran-Viseras A."/>
            <person name="Sanchez-Porro C."/>
            <person name="Ventosa A."/>
        </authorList>
    </citation>
    <scope>NUCLEOTIDE SEQUENCE [LARGE SCALE GENOMIC DNA]</scope>
    <source>
        <strain evidence="2 3">F9-27</strain>
    </source>
</reference>
<dbReference type="OrthoDB" id="110773at2157"/>
<dbReference type="Proteomes" id="UP000315385">
    <property type="component" value="Unassembled WGS sequence"/>
</dbReference>
<comment type="caution">
    <text evidence="2">The sequence shown here is derived from an EMBL/GenBank/DDBJ whole genome shotgun (WGS) entry which is preliminary data.</text>
</comment>
<name>A0A544QRL1_9EURY</name>
<dbReference type="RefSeq" id="WP_142442714.1">
    <property type="nucleotide sequence ID" value="NZ_SESI01000001.1"/>
</dbReference>
<dbReference type="AlphaFoldDB" id="A0A544QRL1"/>
<evidence type="ECO:0000313" key="3">
    <source>
        <dbReference type="Proteomes" id="UP000315385"/>
    </source>
</evidence>
<proteinExistence type="predicted"/>
<dbReference type="GO" id="GO:0003677">
    <property type="term" value="F:DNA binding"/>
    <property type="evidence" value="ECO:0007669"/>
    <property type="project" value="InterPro"/>
</dbReference>
<dbReference type="InterPro" id="IPR002559">
    <property type="entry name" value="Transposase_11"/>
</dbReference>
<dbReference type="GO" id="GO:0006313">
    <property type="term" value="P:DNA transposition"/>
    <property type="evidence" value="ECO:0007669"/>
    <property type="project" value="InterPro"/>
</dbReference>
<dbReference type="Pfam" id="PF01609">
    <property type="entry name" value="DDE_Tnp_1"/>
    <property type="match status" value="1"/>
</dbReference>
<protein>
    <submittedName>
        <fullName evidence="2">IS5 family transposase</fullName>
    </submittedName>
</protein>
<gene>
    <name evidence="2" type="ORF">EWF95_03740</name>
</gene>
<accession>A0A544QRL1</accession>
<dbReference type="NCBIfam" id="NF033579">
    <property type="entry name" value="transpos_IS5_2"/>
    <property type="match status" value="1"/>
</dbReference>
<organism evidence="2 3">
    <name type="scientific">Halonotius roseus</name>
    <dbReference type="NCBI Taxonomy" id="2511997"/>
    <lineage>
        <taxon>Archaea</taxon>
        <taxon>Methanobacteriati</taxon>
        <taxon>Methanobacteriota</taxon>
        <taxon>Stenosarchaea group</taxon>
        <taxon>Halobacteria</taxon>
        <taxon>Halobacteriales</taxon>
        <taxon>Haloferacaceae</taxon>
        <taxon>Halonotius</taxon>
    </lineage>
</organism>
<evidence type="ECO:0000259" key="1">
    <source>
        <dbReference type="Pfam" id="PF01609"/>
    </source>
</evidence>
<feature type="domain" description="Transposase IS4-like" evidence="1">
    <location>
        <begin position="108"/>
        <end position="266"/>
    </location>
</feature>
<evidence type="ECO:0000313" key="2">
    <source>
        <dbReference type="EMBL" id="TQQ82062.1"/>
    </source>
</evidence>
<sequence length="272" mass="30690">MKSEIRCFTRECVRLAQMIVADPSEPAAPSGGGRFAEWTMLALHCVRIKFGKSYRETVDLLSEMPGILAELGLRYPPHFTTLCDWFKQLPMSHWRTLLALTGQQGSYDGAVDATGFSRGKISQHYAQRSGYKRSALKVTALVDIDSLLITDVHCTTSGKDDNPIGRQVARRNAGDLQRLLGDKGYDSMPFRTELNAAGIEPVIKYREFTDHDRAHNGRLKDAGYGQRWMAETAFSAIKRTISTSVSARSWFLQFREIILIAVVYNILRRLRQ</sequence>